<keyword evidence="5" id="KW-0614">Plasmid</keyword>
<dbReference type="AlphaFoldDB" id="G8XH34"/>
<dbReference type="EMBL" id="CP003229">
    <property type="protein sequence ID" value="AEW99752.1"/>
    <property type="molecule type" value="Genomic_DNA"/>
</dbReference>
<dbReference type="PANTHER" id="PTHR46796">
    <property type="entry name" value="HTH-TYPE TRANSCRIPTIONAL ACTIVATOR RHAS-RELATED"/>
    <property type="match status" value="1"/>
</dbReference>
<dbReference type="GO" id="GO:0043565">
    <property type="term" value="F:sequence-specific DNA binding"/>
    <property type="evidence" value="ECO:0007669"/>
    <property type="project" value="InterPro"/>
</dbReference>
<evidence type="ECO:0000256" key="3">
    <source>
        <dbReference type="ARBA" id="ARBA00023163"/>
    </source>
</evidence>
<evidence type="ECO:0000256" key="1">
    <source>
        <dbReference type="ARBA" id="ARBA00023015"/>
    </source>
</evidence>
<dbReference type="InterPro" id="IPR009057">
    <property type="entry name" value="Homeodomain-like_sf"/>
</dbReference>
<evidence type="ECO:0000313" key="5">
    <source>
        <dbReference type="EMBL" id="AEW99752.1"/>
    </source>
</evidence>
<feature type="domain" description="HTH araC/xylS-type" evidence="4">
    <location>
        <begin position="195"/>
        <end position="283"/>
    </location>
</feature>
<dbReference type="PROSITE" id="PS01124">
    <property type="entry name" value="HTH_ARAC_FAMILY_2"/>
    <property type="match status" value="1"/>
</dbReference>
<dbReference type="KEGG" id="scy:SCATT_p15590"/>
<dbReference type="InterPro" id="IPR046532">
    <property type="entry name" value="DUF6597"/>
</dbReference>
<dbReference type="Pfam" id="PF20240">
    <property type="entry name" value="DUF6597"/>
    <property type="match status" value="1"/>
</dbReference>
<keyword evidence="6" id="KW-1185">Reference proteome</keyword>
<proteinExistence type="predicted"/>
<dbReference type="PATRIC" id="fig|1003195.29.peg.7358"/>
<dbReference type="Pfam" id="PF12833">
    <property type="entry name" value="HTH_18"/>
    <property type="match status" value="1"/>
</dbReference>
<dbReference type="PANTHER" id="PTHR46796:SF15">
    <property type="entry name" value="BLL1074 PROTEIN"/>
    <property type="match status" value="1"/>
</dbReference>
<dbReference type="SUPFAM" id="SSF46689">
    <property type="entry name" value="Homeodomain-like"/>
    <property type="match status" value="1"/>
</dbReference>
<evidence type="ECO:0000313" key="6">
    <source>
        <dbReference type="Proteomes" id="UP000007842"/>
    </source>
</evidence>
<gene>
    <name evidence="5" type="ordered locus">SCATT_p15590</name>
</gene>
<dbReference type="InterPro" id="IPR050204">
    <property type="entry name" value="AraC_XylS_family_regulators"/>
</dbReference>
<reference evidence="6" key="1">
    <citation type="submission" date="2011-12" db="EMBL/GenBank/DDBJ databases">
        <title>Complete genome sequence of Streptomyces cattleya strain DSM 46488.</title>
        <authorList>
            <person name="Ou H.-Y."/>
            <person name="Li P."/>
            <person name="Zhao C."/>
            <person name="O'Hagan D."/>
            <person name="Deng Z."/>
        </authorList>
    </citation>
    <scope>NUCLEOTIDE SEQUENCE [LARGE SCALE GENOMIC DNA]</scope>
    <source>
        <strain evidence="6">ATCC 35852 / DSM 46488 / JCM 4925 / NBRC 14057 / NRRL 8057</strain>
        <plasmid evidence="6">Plasmid pSCATT</plasmid>
    </source>
</reference>
<name>G8XH34_STREN</name>
<dbReference type="InterPro" id="IPR018060">
    <property type="entry name" value="HTH_AraC"/>
</dbReference>
<organism evidence="5 6">
    <name type="scientific">Streptantibioticus cattleyicolor (strain ATCC 35852 / DSM 46488 / JCM 4925 / NBRC 14057 / NRRL 8057)</name>
    <name type="common">Streptomyces cattleya</name>
    <dbReference type="NCBI Taxonomy" id="1003195"/>
    <lineage>
        <taxon>Bacteria</taxon>
        <taxon>Bacillati</taxon>
        <taxon>Actinomycetota</taxon>
        <taxon>Actinomycetes</taxon>
        <taxon>Kitasatosporales</taxon>
        <taxon>Streptomycetaceae</taxon>
        <taxon>Streptantibioticus</taxon>
    </lineage>
</organism>
<accession>G8XH34</accession>
<geneLocation type="plasmid" evidence="5 6">
    <name>pSCATT</name>
</geneLocation>
<evidence type="ECO:0000259" key="4">
    <source>
        <dbReference type="PROSITE" id="PS01124"/>
    </source>
</evidence>
<keyword evidence="1" id="KW-0805">Transcription regulation</keyword>
<evidence type="ECO:0000256" key="2">
    <source>
        <dbReference type="ARBA" id="ARBA00023125"/>
    </source>
</evidence>
<dbReference type="Gene3D" id="1.10.10.60">
    <property type="entry name" value="Homeodomain-like"/>
    <property type="match status" value="1"/>
</dbReference>
<keyword evidence="2" id="KW-0238">DNA-binding</keyword>
<dbReference type="SMART" id="SM00342">
    <property type="entry name" value="HTH_ARAC"/>
    <property type="match status" value="1"/>
</dbReference>
<dbReference type="Proteomes" id="UP000007842">
    <property type="component" value="Plasmid pSCATT"/>
</dbReference>
<protein>
    <submittedName>
        <fullName evidence="5">AraC family transcriptional regulator</fullName>
    </submittedName>
</protein>
<keyword evidence="3" id="KW-0804">Transcription</keyword>
<sequence>MSAVGSILNLMDTEAVDESVRARPAPALRPYVAGYTGYRQERVAPGLHRGLPSPWLTLIFTLDDPLTVSRHPDPRQAPGTYDTVLGGLHTRPALISHDGRQSGIQLAVRPLGARALLGLPAGELADTDVPADAVLGPVAASARERLRDAATWRRRFAVLDEVLLSLLRREAVAPPAPEVVRAWWLLMRGGGAVPVAALAEDVGWSARHLSARFRRETGLGPKTAARVIRFDRARRQLMSPGAVPSVVPRLAEIAAVHGYFDQAHLAREFRSLAGCPPSRWLAEEFRNVQVPGPPARRGW</sequence>
<dbReference type="GO" id="GO:0003700">
    <property type="term" value="F:DNA-binding transcription factor activity"/>
    <property type="evidence" value="ECO:0007669"/>
    <property type="project" value="InterPro"/>
</dbReference>
<dbReference type="HOGENOM" id="CLU_066193_0_0_11"/>